<dbReference type="InterPro" id="IPR021109">
    <property type="entry name" value="Peptidase_aspartic_dom_sf"/>
</dbReference>
<accession>A0ABX2IXK4</accession>
<evidence type="ECO:0000313" key="3">
    <source>
        <dbReference type="Proteomes" id="UP000777935"/>
    </source>
</evidence>
<dbReference type="InterPro" id="IPR008503">
    <property type="entry name" value="Asp_endopeptidase"/>
</dbReference>
<sequence>MSSKSKVKKPNLMVIGWIEHIDLPDLDLHNLRTKIDTGARTSALHATHIETFTQGEDPWVSFQVQFEDDALSLSMKAPVYDVRHIKNTSGIPEKRIVIRTPLQIAGRIWPISVSLTDRSNMRFPMIIGRSALKKQNIAVHTRRANLAAMHAAST</sequence>
<dbReference type="SUPFAM" id="SSF50630">
    <property type="entry name" value="Acid proteases"/>
    <property type="match status" value="1"/>
</dbReference>
<dbReference type="RefSeq" id="WP_174137455.1">
    <property type="nucleotide sequence ID" value="NZ_JABUFE010000004.1"/>
</dbReference>
<name>A0ABX2IXK4_9RHOB</name>
<keyword evidence="3" id="KW-1185">Reference proteome</keyword>
<gene>
    <name evidence="2" type="ORF">HRQ87_08930</name>
</gene>
<dbReference type="PANTHER" id="PTHR38037:SF2">
    <property type="entry name" value="ATP-DEPENDENT ZINC PROTEASE DOMAIN-CONTAINING PROTEIN-RELATED"/>
    <property type="match status" value="1"/>
</dbReference>
<reference evidence="2 3" key="1">
    <citation type="submission" date="2020-06" db="EMBL/GenBank/DDBJ databases">
        <title>Sulfitobacter algicola sp. nov., isolated from green algae.</title>
        <authorList>
            <person name="Wang C."/>
        </authorList>
    </citation>
    <scope>NUCLEOTIDE SEQUENCE [LARGE SCALE GENOMIC DNA]</scope>
    <source>
        <strain evidence="2 3">1151</strain>
    </source>
</reference>
<dbReference type="GO" id="GO:0008233">
    <property type="term" value="F:peptidase activity"/>
    <property type="evidence" value="ECO:0007669"/>
    <property type="project" value="UniProtKB-KW"/>
</dbReference>
<feature type="domain" description="Retropepsin-like aspartic endopeptidase" evidence="1">
    <location>
        <begin position="14"/>
        <end position="145"/>
    </location>
</feature>
<evidence type="ECO:0000313" key="2">
    <source>
        <dbReference type="EMBL" id="NSX54923.1"/>
    </source>
</evidence>
<dbReference type="Pfam" id="PF05618">
    <property type="entry name" value="Zn_protease"/>
    <property type="match status" value="1"/>
</dbReference>
<keyword evidence="2" id="KW-0378">Hydrolase</keyword>
<organism evidence="2 3">
    <name type="scientific">Parasulfitobacter algicola</name>
    <dbReference type="NCBI Taxonomy" id="2614809"/>
    <lineage>
        <taxon>Bacteria</taxon>
        <taxon>Pseudomonadati</taxon>
        <taxon>Pseudomonadota</taxon>
        <taxon>Alphaproteobacteria</taxon>
        <taxon>Rhodobacterales</taxon>
        <taxon>Roseobacteraceae</taxon>
        <taxon>Parasulfitobacter</taxon>
    </lineage>
</organism>
<dbReference type="EMBL" id="JABUFE010000004">
    <property type="protein sequence ID" value="NSX54923.1"/>
    <property type="molecule type" value="Genomic_DNA"/>
</dbReference>
<dbReference type="PANTHER" id="PTHR38037">
    <property type="entry name" value="ZN_PROTEASE DOMAIN-CONTAINING PROTEIN"/>
    <property type="match status" value="1"/>
</dbReference>
<proteinExistence type="predicted"/>
<comment type="caution">
    <text evidence="2">The sequence shown here is derived from an EMBL/GenBank/DDBJ whole genome shotgun (WGS) entry which is preliminary data.</text>
</comment>
<keyword evidence="2" id="KW-0645">Protease</keyword>
<dbReference type="Gene3D" id="2.40.70.10">
    <property type="entry name" value="Acid Proteases"/>
    <property type="match status" value="1"/>
</dbReference>
<dbReference type="GO" id="GO:0006508">
    <property type="term" value="P:proteolysis"/>
    <property type="evidence" value="ECO:0007669"/>
    <property type="project" value="UniProtKB-KW"/>
</dbReference>
<dbReference type="Proteomes" id="UP000777935">
    <property type="component" value="Unassembled WGS sequence"/>
</dbReference>
<evidence type="ECO:0000259" key="1">
    <source>
        <dbReference type="Pfam" id="PF05618"/>
    </source>
</evidence>
<protein>
    <submittedName>
        <fullName evidence="2">ATP-dependent zinc protease</fullName>
    </submittedName>
</protein>